<dbReference type="InterPro" id="IPR010065">
    <property type="entry name" value="AA_ABC_transptr_permease_3TM"/>
</dbReference>
<comment type="similarity">
    <text evidence="8">Belongs to the binding-protein-dependent transport system permease family.</text>
</comment>
<dbReference type="CDD" id="cd06261">
    <property type="entry name" value="TM_PBP2"/>
    <property type="match status" value="1"/>
</dbReference>
<feature type="transmembrane region" description="Helical" evidence="8">
    <location>
        <begin position="23"/>
        <end position="45"/>
    </location>
</feature>
<dbReference type="InterPro" id="IPR000515">
    <property type="entry name" value="MetI-like"/>
</dbReference>
<evidence type="ECO:0000256" key="8">
    <source>
        <dbReference type="RuleBase" id="RU363032"/>
    </source>
</evidence>
<dbReference type="PANTHER" id="PTHR30614:SF0">
    <property type="entry name" value="L-CYSTINE TRANSPORT SYSTEM PERMEASE PROTEIN TCYL"/>
    <property type="match status" value="1"/>
</dbReference>
<evidence type="ECO:0000256" key="3">
    <source>
        <dbReference type="ARBA" id="ARBA00022475"/>
    </source>
</evidence>
<dbReference type="NCBIfam" id="TIGR03003">
    <property type="entry name" value="ectoine_ehuD"/>
    <property type="match status" value="1"/>
</dbReference>
<evidence type="ECO:0000259" key="9">
    <source>
        <dbReference type="PROSITE" id="PS50928"/>
    </source>
</evidence>
<name>A0ABU2LYB0_9ACTN</name>
<evidence type="ECO:0000313" key="10">
    <source>
        <dbReference type="EMBL" id="MDT0322579.1"/>
    </source>
</evidence>
<feature type="transmembrane region" description="Helical" evidence="8">
    <location>
        <begin position="189"/>
        <end position="211"/>
    </location>
</feature>
<keyword evidence="7 8" id="KW-0472">Membrane</keyword>
<evidence type="ECO:0000256" key="2">
    <source>
        <dbReference type="ARBA" id="ARBA00022448"/>
    </source>
</evidence>
<keyword evidence="4 8" id="KW-0812">Transmembrane</keyword>
<dbReference type="InterPro" id="IPR014341">
    <property type="entry name" value="Ectoine_EhuD"/>
</dbReference>
<evidence type="ECO:0000256" key="7">
    <source>
        <dbReference type="ARBA" id="ARBA00023136"/>
    </source>
</evidence>
<keyword evidence="2 8" id="KW-0813">Transport</keyword>
<dbReference type="PANTHER" id="PTHR30614">
    <property type="entry name" value="MEMBRANE COMPONENT OF AMINO ACID ABC TRANSPORTER"/>
    <property type="match status" value="1"/>
</dbReference>
<dbReference type="SUPFAM" id="SSF161098">
    <property type="entry name" value="MetI-like"/>
    <property type="match status" value="1"/>
</dbReference>
<sequence>MNFDWDWGVVSDFMPVFWDGLELTLRALLFGSLIAFGLGLVWALAMRSPFAWVRWPVTAFTEFVRNTPLLVQLFFLYYVLPEWGPSMSALTTGIVGLGLHYSTYTSEVYRAGIDGVPGGQWEAATALSLPRRRTWGAVILPQAIRRVVPALGNYVIAMLKDSPMIAVIGALDMFGEARSFSNETFTTEAYTIVGVAFLLIAYPASLLIRFLERRLALTS</sequence>
<proteinExistence type="inferred from homology"/>
<protein>
    <submittedName>
        <fullName evidence="10">Ectoine/hydroxyectoine ABC transporter permease subunit EhuD</fullName>
    </submittedName>
</protein>
<dbReference type="EMBL" id="JAVREM010000066">
    <property type="protein sequence ID" value="MDT0322579.1"/>
    <property type="molecule type" value="Genomic_DNA"/>
</dbReference>
<evidence type="ECO:0000313" key="11">
    <source>
        <dbReference type="Proteomes" id="UP001183420"/>
    </source>
</evidence>
<dbReference type="NCBIfam" id="TIGR01726">
    <property type="entry name" value="HEQRo_perm_3TM"/>
    <property type="match status" value="1"/>
</dbReference>
<keyword evidence="5" id="KW-0029">Amino-acid transport</keyword>
<dbReference type="Gene3D" id="1.10.3720.10">
    <property type="entry name" value="MetI-like"/>
    <property type="match status" value="1"/>
</dbReference>
<evidence type="ECO:0000256" key="5">
    <source>
        <dbReference type="ARBA" id="ARBA00022970"/>
    </source>
</evidence>
<evidence type="ECO:0000256" key="1">
    <source>
        <dbReference type="ARBA" id="ARBA00004651"/>
    </source>
</evidence>
<dbReference type="InterPro" id="IPR035906">
    <property type="entry name" value="MetI-like_sf"/>
</dbReference>
<keyword evidence="3" id="KW-1003">Cell membrane</keyword>
<evidence type="ECO:0000256" key="4">
    <source>
        <dbReference type="ARBA" id="ARBA00022692"/>
    </source>
</evidence>
<feature type="domain" description="ABC transmembrane type-1" evidence="9">
    <location>
        <begin position="21"/>
        <end position="208"/>
    </location>
</feature>
<gene>
    <name evidence="10" type="primary">ehuD</name>
    <name evidence="10" type="ORF">RNC47_30115</name>
</gene>
<evidence type="ECO:0000256" key="6">
    <source>
        <dbReference type="ARBA" id="ARBA00022989"/>
    </source>
</evidence>
<keyword evidence="6 8" id="KW-1133">Transmembrane helix</keyword>
<dbReference type="PROSITE" id="PS50928">
    <property type="entry name" value="ABC_TM1"/>
    <property type="match status" value="1"/>
</dbReference>
<dbReference type="Proteomes" id="UP001183420">
    <property type="component" value="Unassembled WGS sequence"/>
</dbReference>
<comment type="caution">
    <text evidence="10">The sequence shown here is derived from an EMBL/GenBank/DDBJ whole genome shotgun (WGS) entry which is preliminary data.</text>
</comment>
<dbReference type="Pfam" id="PF00528">
    <property type="entry name" value="BPD_transp_1"/>
    <property type="match status" value="1"/>
</dbReference>
<organism evidence="10 11">
    <name type="scientific">Streptomyces millisiae</name>
    <dbReference type="NCBI Taxonomy" id="3075542"/>
    <lineage>
        <taxon>Bacteria</taxon>
        <taxon>Bacillati</taxon>
        <taxon>Actinomycetota</taxon>
        <taxon>Actinomycetes</taxon>
        <taxon>Kitasatosporales</taxon>
        <taxon>Streptomycetaceae</taxon>
        <taxon>Streptomyces</taxon>
    </lineage>
</organism>
<reference evidence="11" key="1">
    <citation type="submission" date="2023-07" db="EMBL/GenBank/DDBJ databases">
        <title>30 novel species of actinomycetes from the DSMZ collection.</title>
        <authorList>
            <person name="Nouioui I."/>
        </authorList>
    </citation>
    <scope>NUCLEOTIDE SEQUENCE [LARGE SCALE GENOMIC DNA]</scope>
    <source>
        <strain evidence="11">DSM 44918</strain>
    </source>
</reference>
<dbReference type="InterPro" id="IPR043429">
    <property type="entry name" value="ArtM/GltK/GlnP/TcyL/YhdX-like"/>
</dbReference>
<keyword evidence="11" id="KW-1185">Reference proteome</keyword>
<comment type="subcellular location">
    <subcellularLocation>
        <location evidence="1 8">Cell membrane</location>
        <topology evidence="1 8">Multi-pass membrane protein</topology>
    </subcellularLocation>
</comment>
<dbReference type="RefSeq" id="WP_311603260.1">
    <property type="nucleotide sequence ID" value="NZ_JAVREM010000066.1"/>
</dbReference>
<accession>A0ABU2LYB0</accession>